<organism evidence="1 2">
    <name type="scientific">Aspergillus pseudoustus</name>
    <dbReference type="NCBI Taxonomy" id="1810923"/>
    <lineage>
        <taxon>Eukaryota</taxon>
        <taxon>Fungi</taxon>
        <taxon>Dikarya</taxon>
        <taxon>Ascomycota</taxon>
        <taxon>Pezizomycotina</taxon>
        <taxon>Eurotiomycetes</taxon>
        <taxon>Eurotiomycetidae</taxon>
        <taxon>Eurotiales</taxon>
        <taxon>Aspergillaceae</taxon>
        <taxon>Aspergillus</taxon>
        <taxon>Aspergillus subgen. Nidulantes</taxon>
    </lineage>
</organism>
<keyword evidence="2" id="KW-1185">Reference proteome</keyword>
<dbReference type="Proteomes" id="UP001610446">
    <property type="component" value="Unassembled WGS sequence"/>
</dbReference>
<evidence type="ECO:0000313" key="1">
    <source>
        <dbReference type="EMBL" id="KAL2831647.1"/>
    </source>
</evidence>
<comment type="caution">
    <text evidence="1">The sequence shown here is derived from an EMBL/GenBank/DDBJ whole genome shotgun (WGS) entry which is preliminary data.</text>
</comment>
<name>A0ABR4IVN9_9EURO</name>
<evidence type="ECO:0000313" key="2">
    <source>
        <dbReference type="Proteomes" id="UP001610446"/>
    </source>
</evidence>
<sequence>MFSKIPEPFPCLANLPPLEGFEAILNAANFWSVKCSCTTDNGENTQNIFGRSHIRILETDLSHASMTELALVTSNPQIAPLIQGLLIHRGEDASLGEGFKWPRDELGQLIAPAVFIGQLVAIVSALPNCSSFAVSRAPNPVFTAVNKNFPTPSEAVTILNAVISIAGVQVGRYGTDFRLYGHSPSMKGNPVDQVSFDPIHLRDPGFRSAMEGIEVLTLKFPAGSADTVSFASSLMGSAPSLQELTIDFDEGKGAGTLMTQLVSTGPRFQLQSLTLRNGTLSGRDLWTFLEFNCATMRILHLEQIRLEENGSWLPIMGLLREGLPNLREAALIDLMSGPDAIDTWSLEFAEFPKGCHPDGPQHRRFVWDRKEEVAY</sequence>
<accession>A0ABR4IVN9</accession>
<gene>
    <name evidence="1" type="ORF">BJY01DRAFT_107006</name>
</gene>
<proteinExistence type="predicted"/>
<reference evidence="1 2" key="1">
    <citation type="submission" date="2024-07" db="EMBL/GenBank/DDBJ databases">
        <title>Section-level genome sequencing and comparative genomics of Aspergillus sections Usti and Cavernicolus.</title>
        <authorList>
            <consortium name="Lawrence Berkeley National Laboratory"/>
            <person name="Nybo J.L."/>
            <person name="Vesth T.C."/>
            <person name="Theobald S."/>
            <person name="Frisvad J.C."/>
            <person name="Larsen T.O."/>
            <person name="Kjaerboelling I."/>
            <person name="Rothschild-Mancinelli K."/>
            <person name="Lyhne E.K."/>
            <person name="Kogle M.E."/>
            <person name="Barry K."/>
            <person name="Clum A."/>
            <person name="Na H."/>
            <person name="Ledsgaard L."/>
            <person name="Lin J."/>
            <person name="Lipzen A."/>
            <person name="Kuo A."/>
            <person name="Riley R."/>
            <person name="Mondo S."/>
            <person name="Labutti K."/>
            <person name="Haridas S."/>
            <person name="Pangalinan J."/>
            <person name="Salamov A.A."/>
            <person name="Simmons B.A."/>
            <person name="Magnuson J.K."/>
            <person name="Chen J."/>
            <person name="Drula E."/>
            <person name="Henrissat B."/>
            <person name="Wiebenga A."/>
            <person name="Lubbers R.J."/>
            <person name="Gomes A.C."/>
            <person name="Makela M.R."/>
            <person name="Stajich J."/>
            <person name="Grigoriev I.V."/>
            <person name="Mortensen U.H."/>
            <person name="De Vries R.P."/>
            <person name="Baker S.E."/>
            <person name="Andersen M.R."/>
        </authorList>
    </citation>
    <scope>NUCLEOTIDE SEQUENCE [LARGE SCALE GENOMIC DNA]</scope>
    <source>
        <strain evidence="1 2">CBS 123904</strain>
    </source>
</reference>
<protein>
    <submittedName>
        <fullName evidence="1">Uncharacterized protein</fullName>
    </submittedName>
</protein>
<dbReference type="EMBL" id="JBFXLU010000279">
    <property type="protein sequence ID" value="KAL2831647.1"/>
    <property type="molecule type" value="Genomic_DNA"/>
</dbReference>